<dbReference type="Proteomes" id="UP000184121">
    <property type="component" value="Unassembled WGS sequence"/>
</dbReference>
<keyword evidence="4" id="KW-1185">Reference proteome</keyword>
<dbReference type="SUPFAM" id="SSF52172">
    <property type="entry name" value="CheY-like"/>
    <property type="match status" value="1"/>
</dbReference>
<dbReference type="GO" id="GO:0000160">
    <property type="term" value="P:phosphorelay signal transduction system"/>
    <property type="evidence" value="ECO:0007669"/>
    <property type="project" value="InterPro"/>
</dbReference>
<dbReference type="InterPro" id="IPR001789">
    <property type="entry name" value="Sig_transdc_resp-reg_receiver"/>
</dbReference>
<proteinExistence type="predicted"/>
<sequence>MNKQHYNLLLADDDEDDCAFFKEALDELSLPVSLAVVNDGVQLMDYLAANSSDNLPDMLFLDLNMPRKNGHECLKEIKEIADLHSLPVIIFSTSLDTEIVDLMYKKGATYYIRKPGEFSMLKKVIGNALNVVSENKLKQPVREHFVLQP</sequence>
<dbReference type="PROSITE" id="PS50110">
    <property type="entry name" value="RESPONSE_REGULATORY"/>
    <property type="match status" value="1"/>
</dbReference>
<dbReference type="InterPro" id="IPR052893">
    <property type="entry name" value="TCS_response_regulator"/>
</dbReference>
<evidence type="ECO:0000256" key="1">
    <source>
        <dbReference type="PROSITE-ProRule" id="PRU00169"/>
    </source>
</evidence>
<dbReference type="EMBL" id="FRBY01000003">
    <property type="protein sequence ID" value="SHM13475.1"/>
    <property type="molecule type" value="Genomic_DNA"/>
</dbReference>
<dbReference type="STRING" id="29534.SAMN05444366_2474"/>
<name>A0A1M7GBG6_9FLAO</name>
<dbReference type="AlphaFoldDB" id="A0A1M7GBG6"/>
<dbReference type="Gene3D" id="3.40.50.2300">
    <property type="match status" value="1"/>
</dbReference>
<evidence type="ECO:0000313" key="3">
    <source>
        <dbReference type="EMBL" id="SHM13475.1"/>
    </source>
</evidence>
<dbReference type="PANTHER" id="PTHR44520:SF2">
    <property type="entry name" value="RESPONSE REGULATOR RCP1"/>
    <property type="match status" value="1"/>
</dbReference>
<gene>
    <name evidence="3" type="ORF">SAMN05444366_2474</name>
</gene>
<keyword evidence="1" id="KW-0597">Phosphoprotein</keyword>
<dbReference type="PANTHER" id="PTHR44520">
    <property type="entry name" value="RESPONSE REGULATOR RCP1-RELATED"/>
    <property type="match status" value="1"/>
</dbReference>
<feature type="modified residue" description="4-aspartylphosphate" evidence="1">
    <location>
        <position position="62"/>
    </location>
</feature>
<protein>
    <submittedName>
        <fullName evidence="3">Response regulator receiver domain-containing protein</fullName>
    </submittedName>
</protein>
<dbReference type="InterPro" id="IPR011006">
    <property type="entry name" value="CheY-like_superfamily"/>
</dbReference>
<reference evidence="4" key="1">
    <citation type="submission" date="2016-11" db="EMBL/GenBank/DDBJ databases">
        <authorList>
            <person name="Varghese N."/>
            <person name="Submissions S."/>
        </authorList>
    </citation>
    <scope>NUCLEOTIDE SEQUENCE [LARGE SCALE GENOMIC DNA]</scope>
    <source>
        <strain evidence="4">DSM 1811</strain>
    </source>
</reference>
<organism evidence="3 4">
    <name type="scientific">Flavobacterium saccharophilum</name>
    <dbReference type="NCBI Taxonomy" id="29534"/>
    <lineage>
        <taxon>Bacteria</taxon>
        <taxon>Pseudomonadati</taxon>
        <taxon>Bacteroidota</taxon>
        <taxon>Flavobacteriia</taxon>
        <taxon>Flavobacteriales</taxon>
        <taxon>Flavobacteriaceae</taxon>
        <taxon>Flavobacterium</taxon>
    </lineage>
</organism>
<evidence type="ECO:0000313" key="4">
    <source>
        <dbReference type="Proteomes" id="UP000184121"/>
    </source>
</evidence>
<accession>A0A1M7GBG6</accession>
<dbReference type="OrthoDB" id="7631574at2"/>
<dbReference type="Pfam" id="PF00072">
    <property type="entry name" value="Response_reg"/>
    <property type="match status" value="1"/>
</dbReference>
<feature type="domain" description="Response regulatory" evidence="2">
    <location>
        <begin position="7"/>
        <end position="129"/>
    </location>
</feature>
<dbReference type="RefSeq" id="WP_072972774.1">
    <property type="nucleotide sequence ID" value="NZ_FRBY01000003.1"/>
</dbReference>
<dbReference type="SMART" id="SM00448">
    <property type="entry name" value="REC"/>
    <property type="match status" value="1"/>
</dbReference>
<evidence type="ECO:0000259" key="2">
    <source>
        <dbReference type="PROSITE" id="PS50110"/>
    </source>
</evidence>